<evidence type="ECO:0000313" key="1">
    <source>
        <dbReference type="EMBL" id="CAE7230607.1"/>
    </source>
</evidence>
<organism evidence="1 2">
    <name type="scientific">Symbiodinium pilosum</name>
    <name type="common">Dinoflagellate</name>
    <dbReference type="NCBI Taxonomy" id="2952"/>
    <lineage>
        <taxon>Eukaryota</taxon>
        <taxon>Sar</taxon>
        <taxon>Alveolata</taxon>
        <taxon>Dinophyceae</taxon>
        <taxon>Suessiales</taxon>
        <taxon>Symbiodiniaceae</taxon>
        <taxon>Symbiodinium</taxon>
    </lineage>
</organism>
<reference evidence="1" key="1">
    <citation type="submission" date="2021-02" db="EMBL/GenBank/DDBJ databases">
        <authorList>
            <person name="Dougan E. K."/>
            <person name="Rhodes N."/>
            <person name="Thang M."/>
            <person name="Chan C."/>
        </authorList>
    </citation>
    <scope>NUCLEOTIDE SEQUENCE</scope>
</reference>
<feature type="non-terminal residue" evidence="1">
    <location>
        <position position="182"/>
    </location>
</feature>
<proteinExistence type="predicted"/>
<gene>
    <name evidence="1" type="ORF">SPIL2461_LOCUS3494</name>
</gene>
<dbReference type="OrthoDB" id="10633638at2759"/>
<comment type="caution">
    <text evidence="1">The sequence shown here is derived from an EMBL/GenBank/DDBJ whole genome shotgun (WGS) entry which is preliminary data.</text>
</comment>
<dbReference type="EMBL" id="CAJNIZ010004247">
    <property type="protein sequence ID" value="CAE7230607.1"/>
    <property type="molecule type" value="Genomic_DNA"/>
</dbReference>
<accession>A0A812KUQ1</accession>
<sequence length="182" mass="19085">LAAQAAERLDGLRVNGAAWCELSDQISIMRLWLSVLCRVARRLGHGCFLAELLGAPGVSGAPAAEDLISVFCATLAAAARAVAGRAPTARECAKLEAQLQASQQKLLSALWRRPLRTGEVAAEVLALSAAHSVLALLADAAKCLALSVEIALVQEVEDVDAAEHKDCEASELHASELPDLTE</sequence>
<protein>
    <submittedName>
        <fullName evidence="1">Uncharacterized protein</fullName>
    </submittedName>
</protein>
<dbReference type="Proteomes" id="UP000649617">
    <property type="component" value="Unassembled WGS sequence"/>
</dbReference>
<evidence type="ECO:0000313" key="2">
    <source>
        <dbReference type="Proteomes" id="UP000649617"/>
    </source>
</evidence>
<dbReference type="AlphaFoldDB" id="A0A812KUQ1"/>
<name>A0A812KUQ1_SYMPI</name>
<feature type="non-terminal residue" evidence="1">
    <location>
        <position position="1"/>
    </location>
</feature>
<keyword evidence="2" id="KW-1185">Reference proteome</keyword>